<feature type="compositionally biased region" description="Basic and acidic residues" evidence="1">
    <location>
        <begin position="56"/>
        <end position="67"/>
    </location>
</feature>
<feature type="region of interest" description="Disordered" evidence="1">
    <location>
        <begin position="56"/>
        <end position="79"/>
    </location>
</feature>
<sequence length="79" mass="8693">MDRLGREFAAPARTDGAAAAADEIDRDPAPGAVELRHERRSVHAWSDRVIPAAVRHDRARGAADRHGGRARRHPTARVR</sequence>
<organism evidence="2">
    <name type="scientific">Streptomyces sp. MK498-98F14</name>
    <dbReference type="NCBI Taxonomy" id="1414447"/>
    <lineage>
        <taxon>Bacteria</taxon>
        <taxon>Bacillati</taxon>
        <taxon>Actinomycetota</taxon>
        <taxon>Actinomycetes</taxon>
        <taxon>Kitasatosporales</taxon>
        <taxon>Streptomycetaceae</taxon>
        <taxon>Streptomyces</taxon>
    </lineage>
</organism>
<evidence type="ECO:0000256" key="1">
    <source>
        <dbReference type="SAM" id="MobiDB-lite"/>
    </source>
</evidence>
<evidence type="ECO:0000313" key="2">
    <source>
        <dbReference type="EMBL" id="AGZ15478.1"/>
    </source>
</evidence>
<proteinExistence type="predicted"/>
<dbReference type="AlphaFoldDB" id="X2CTS8"/>
<protein>
    <submittedName>
        <fullName evidence="2">LysR family transcriptional regulator</fullName>
    </submittedName>
</protein>
<name>X2CTS8_9ACTN</name>
<feature type="region of interest" description="Disordered" evidence="1">
    <location>
        <begin position="1"/>
        <end position="28"/>
    </location>
</feature>
<reference evidence="2" key="1">
    <citation type="submission" date="2013-07" db="EMBL/GenBank/DDBJ databases">
        <authorList>
            <person name="Du Y.H."/>
            <person name="Wang Y.M."/>
            <person name="Tao M.F."/>
            <person name="Deng Z.X."/>
            <person name="Lin S.J."/>
        </authorList>
    </citation>
    <scope>NUCLEOTIDE SEQUENCE</scope>
    <source>
        <strain evidence="2">MK498-98F14</strain>
    </source>
</reference>
<reference evidence="2" key="2">
    <citation type="journal article" date="2014" name="BMC Microbiol.">
        <title>Identification and characterization of the biosynthetic gene cluster of polyoxypeptin A, a potent apoptosis inducer.</title>
        <authorList>
            <person name="Du Y."/>
            <person name="Wang Y."/>
            <person name="Huang T."/>
            <person name="Tao M."/>
            <person name="Deng Z."/>
            <person name="Lin S."/>
        </authorList>
    </citation>
    <scope>NUCLEOTIDE SEQUENCE</scope>
    <source>
        <strain evidence="2">MK498-98F14</strain>
    </source>
</reference>
<dbReference type="EMBL" id="KF386858">
    <property type="protein sequence ID" value="AGZ15478.1"/>
    <property type="molecule type" value="Genomic_DNA"/>
</dbReference>
<feature type="compositionally biased region" description="Basic residues" evidence="1">
    <location>
        <begin position="68"/>
        <end position="79"/>
    </location>
</feature>
<feature type="compositionally biased region" description="Low complexity" evidence="1">
    <location>
        <begin position="9"/>
        <end position="21"/>
    </location>
</feature>
<accession>X2CTS8</accession>